<evidence type="ECO:0000259" key="4">
    <source>
        <dbReference type="PROSITE" id="PS51898"/>
    </source>
</evidence>
<dbReference type="AlphaFoldDB" id="A0A2T1GDF7"/>
<dbReference type="PANTHER" id="PTHR30349:SF64">
    <property type="entry name" value="PROPHAGE INTEGRASE INTD-RELATED"/>
    <property type="match status" value="1"/>
</dbReference>
<dbReference type="InterPro" id="IPR025269">
    <property type="entry name" value="SAM-like_dom"/>
</dbReference>
<dbReference type="InterPro" id="IPR011010">
    <property type="entry name" value="DNA_brk_join_enz"/>
</dbReference>
<keyword evidence="6" id="KW-1185">Reference proteome</keyword>
<evidence type="ECO:0000313" key="5">
    <source>
        <dbReference type="EMBL" id="PSB55509.1"/>
    </source>
</evidence>
<dbReference type="Proteomes" id="UP000238937">
    <property type="component" value="Unassembled WGS sequence"/>
</dbReference>
<accession>A0A2T1GDF7</accession>
<proteinExistence type="inferred from homology"/>
<keyword evidence="2" id="KW-0238">DNA-binding</keyword>
<dbReference type="InterPro" id="IPR002104">
    <property type="entry name" value="Integrase_catalytic"/>
</dbReference>
<dbReference type="PROSITE" id="PS51898">
    <property type="entry name" value="TYR_RECOMBINASE"/>
    <property type="match status" value="1"/>
</dbReference>
<dbReference type="Pfam" id="PF00589">
    <property type="entry name" value="Phage_integrase"/>
    <property type="match status" value="1"/>
</dbReference>
<feature type="domain" description="Tyr recombinase" evidence="4">
    <location>
        <begin position="172"/>
        <end position="367"/>
    </location>
</feature>
<dbReference type="InterPro" id="IPR010998">
    <property type="entry name" value="Integrase_recombinase_N"/>
</dbReference>
<evidence type="ECO:0000313" key="6">
    <source>
        <dbReference type="Proteomes" id="UP000238937"/>
    </source>
</evidence>
<name>A0A2T1GDF7_9CYAN</name>
<keyword evidence="3" id="KW-0233">DNA recombination</keyword>
<dbReference type="Gene3D" id="1.10.443.10">
    <property type="entry name" value="Intergrase catalytic core"/>
    <property type="match status" value="1"/>
</dbReference>
<dbReference type="GO" id="GO:0015074">
    <property type="term" value="P:DNA integration"/>
    <property type="evidence" value="ECO:0007669"/>
    <property type="project" value="InterPro"/>
</dbReference>
<dbReference type="EMBL" id="PVWO01000182">
    <property type="protein sequence ID" value="PSB55509.1"/>
    <property type="molecule type" value="Genomic_DNA"/>
</dbReference>
<comment type="caution">
    <text evidence="5">The sequence shown here is derived from an EMBL/GenBank/DDBJ whole genome shotgun (WGS) entry which is preliminary data.</text>
</comment>
<gene>
    <name evidence="5" type="ORF">C7B77_14775</name>
</gene>
<dbReference type="GO" id="GO:0006310">
    <property type="term" value="P:DNA recombination"/>
    <property type="evidence" value="ECO:0007669"/>
    <property type="project" value="UniProtKB-KW"/>
</dbReference>
<dbReference type="InterPro" id="IPR050090">
    <property type="entry name" value="Tyrosine_recombinase_XerCD"/>
</dbReference>
<dbReference type="GO" id="GO:0003677">
    <property type="term" value="F:DNA binding"/>
    <property type="evidence" value="ECO:0007669"/>
    <property type="project" value="UniProtKB-KW"/>
</dbReference>
<evidence type="ECO:0000256" key="1">
    <source>
        <dbReference type="ARBA" id="ARBA00008857"/>
    </source>
</evidence>
<organism evidence="5 6">
    <name type="scientific">Chamaesiphon polymorphus CCALA 037</name>
    <dbReference type="NCBI Taxonomy" id="2107692"/>
    <lineage>
        <taxon>Bacteria</taxon>
        <taxon>Bacillati</taxon>
        <taxon>Cyanobacteriota</taxon>
        <taxon>Cyanophyceae</taxon>
        <taxon>Gomontiellales</taxon>
        <taxon>Chamaesiphonaceae</taxon>
        <taxon>Chamaesiphon</taxon>
    </lineage>
</organism>
<dbReference type="Pfam" id="PF13102">
    <property type="entry name" value="Phage_int_SAM_5"/>
    <property type="match status" value="1"/>
</dbReference>
<comment type="similarity">
    <text evidence="1">Belongs to the 'phage' integrase family.</text>
</comment>
<dbReference type="OrthoDB" id="568347at2"/>
<reference evidence="5 6" key="1">
    <citation type="submission" date="2018-03" db="EMBL/GenBank/DDBJ databases">
        <title>The ancient ancestry and fast evolution of plastids.</title>
        <authorList>
            <person name="Moore K.R."/>
            <person name="Magnabosco C."/>
            <person name="Momper L."/>
            <person name="Gold D.A."/>
            <person name="Bosak T."/>
            <person name="Fournier G.P."/>
        </authorList>
    </citation>
    <scope>NUCLEOTIDE SEQUENCE [LARGE SCALE GENOMIC DNA]</scope>
    <source>
        <strain evidence="5 6">CCALA 037</strain>
    </source>
</reference>
<sequence>MSILAHNNLSLDSWAIKESELASSLLANPLLKKDVWHTINDLGLQTNQHERVLTISFESIQQDWLKTISKLYVIVRSNRKLSAAYIKDEVQYLSRFSKFIEQKSIFRVEQINTQLFDEYDYYLKFLKLSPKTITHQYTTLNNFFNCCRDEGWLEVNTYWFKGRRNRSAPKNDDIEYIPEEIWQQLNEHLHYLPEPIQRMVIVIRATGLRIGELLNLPLDCLRKRDDQWRIRFLTEKYKVDDELPICEELVVIIKEQQEYIRQTFKDKYNNLFSANASRYYYIPVPKVMHLRGLSQRLNKLAQEHNICTSEGQIWYFKSHQFRRTFATIMTNAGVRDLIIQKYLRHRSPDMQNYYKHLYKEVLGDEYQELMKETSYINSTGKLVSTHRPKDLITEAIRRRMHQITTQYGECHRPILEAPCQTVNACWQCEHWLTSIDDLPVLEQDLQRVEIELNTISALGMVRQQQTLTVDKQMLLIRIEGLQKLNAKD</sequence>
<evidence type="ECO:0000256" key="2">
    <source>
        <dbReference type="ARBA" id="ARBA00023125"/>
    </source>
</evidence>
<dbReference type="Gene3D" id="1.10.150.130">
    <property type="match status" value="1"/>
</dbReference>
<dbReference type="RefSeq" id="WP_106306130.1">
    <property type="nucleotide sequence ID" value="NZ_PVWO01000182.1"/>
</dbReference>
<dbReference type="InterPro" id="IPR013762">
    <property type="entry name" value="Integrase-like_cat_sf"/>
</dbReference>
<dbReference type="PANTHER" id="PTHR30349">
    <property type="entry name" value="PHAGE INTEGRASE-RELATED"/>
    <property type="match status" value="1"/>
</dbReference>
<protein>
    <submittedName>
        <fullName evidence="5">Transposase</fullName>
    </submittedName>
</protein>
<dbReference type="SUPFAM" id="SSF56349">
    <property type="entry name" value="DNA breaking-rejoining enzymes"/>
    <property type="match status" value="1"/>
</dbReference>
<evidence type="ECO:0000256" key="3">
    <source>
        <dbReference type="ARBA" id="ARBA00023172"/>
    </source>
</evidence>